<feature type="non-terminal residue" evidence="1">
    <location>
        <position position="1"/>
    </location>
</feature>
<feature type="non-terminal residue" evidence="1">
    <location>
        <position position="76"/>
    </location>
</feature>
<accession>A0A6A4IA88</accession>
<dbReference type="InterPro" id="IPR040521">
    <property type="entry name" value="KDZ"/>
</dbReference>
<dbReference type="OrthoDB" id="3257768at2759"/>
<proteinExistence type="predicted"/>
<evidence type="ECO:0000313" key="1">
    <source>
        <dbReference type="EMBL" id="KAE9409052.1"/>
    </source>
</evidence>
<evidence type="ECO:0000313" key="2">
    <source>
        <dbReference type="Proteomes" id="UP000799118"/>
    </source>
</evidence>
<reference evidence="1" key="1">
    <citation type="journal article" date="2019" name="Environ. Microbiol.">
        <title>Fungal ecological strategies reflected in gene transcription - a case study of two litter decomposers.</title>
        <authorList>
            <person name="Barbi F."/>
            <person name="Kohler A."/>
            <person name="Barry K."/>
            <person name="Baskaran P."/>
            <person name="Daum C."/>
            <person name="Fauchery L."/>
            <person name="Ihrmark K."/>
            <person name="Kuo A."/>
            <person name="LaButti K."/>
            <person name="Lipzen A."/>
            <person name="Morin E."/>
            <person name="Grigoriev I.V."/>
            <person name="Henrissat B."/>
            <person name="Lindahl B."/>
            <person name="Martin F."/>
        </authorList>
    </citation>
    <scope>NUCLEOTIDE SEQUENCE</scope>
    <source>
        <strain evidence="1">JB14</strain>
    </source>
</reference>
<keyword evidence="2" id="KW-1185">Reference proteome</keyword>
<organism evidence="1 2">
    <name type="scientific">Gymnopus androsaceus JB14</name>
    <dbReference type="NCBI Taxonomy" id="1447944"/>
    <lineage>
        <taxon>Eukaryota</taxon>
        <taxon>Fungi</taxon>
        <taxon>Dikarya</taxon>
        <taxon>Basidiomycota</taxon>
        <taxon>Agaricomycotina</taxon>
        <taxon>Agaricomycetes</taxon>
        <taxon>Agaricomycetidae</taxon>
        <taxon>Agaricales</taxon>
        <taxon>Marasmiineae</taxon>
        <taxon>Omphalotaceae</taxon>
        <taxon>Gymnopus</taxon>
    </lineage>
</organism>
<dbReference type="EMBL" id="ML769389">
    <property type="protein sequence ID" value="KAE9409052.1"/>
    <property type="molecule type" value="Genomic_DNA"/>
</dbReference>
<dbReference type="AlphaFoldDB" id="A0A6A4IA88"/>
<protein>
    <submittedName>
        <fullName evidence="1">Uncharacterized protein</fullName>
    </submittedName>
</protein>
<dbReference type="Pfam" id="PF18758">
    <property type="entry name" value="KDZ"/>
    <property type="match status" value="1"/>
</dbReference>
<gene>
    <name evidence="1" type="ORF">BT96DRAFT_782758</name>
</gene>
<dbReference type="Proteomes" id="UP000799118">
    <property type="component" value="Unassembled WGS sequence"/>
</dbReference>
<name>A0A6A4IA88_9AGAR</name>
<sequence length="76" mass="8666">FVILKLHIYGHKLWCQLLFSLNFTRWVGRTDAEGIERTWANMGPVATSTKEMGPGSALDMLEDHLGHWNWAKVLGL</sequence>